<accession>A0A2S7T504</accession>
<dbReference type="Gene3D" id="3.90.550.10">
    <property type="entry name" value="Spore Coat Polysaccharide Biosynthesis Protein SpsA, Chain A"/>
    <property type="match status" value="1"/>
</dbReference>
<dbReference type="Pfam" id="PF12804">
    <property type="entry name" value="NTP_transf_3"/>
    <property type="match status" value="1"/>
</dbReference>
<dbReference type="InterPro" id="IPR029044">
    <property type="entry name" value="Nucleotide-diphossugar_trans"/>
</dbReference>
<evidence type="ECO:0000313" key="3">
    <source>
        <dbReference type="Proteomes" id="UP000239366"/>
    </source>
</evidence>
<dbReference type="Proteomes" id="UP000239366">
    <property type="component" value="Unassembled WGS sequence"/>
</dbReference>
<reference evidence="3" key="1">
    <citation type="submission" date="2016-11" db="EMBL/GenBank/DDBJ databases">
        <title>Trade-off between light-utilization and light-protection in marine flavobacteria.</title>
        <authorList>
            <person name="Kumagai Y."/>
            <person name="Yoshizawa S."/>
            <person name="Kogure K."/>
        </authorList>
    </citation>
    <scope>NUCLEOTIDE SEQUENCE [LARGE SCALE GENOMIC DNA]</scope>
    <source>
        <strain evidence="3">SG-18</strain>
    </source>
</reference>
<evidence type="ECO:0000259" key="1">
    <source>
        <dbReference type="Pfam" id="PF12804"/>
    </source>
</evidence>
<organism evidence="2 3">
    <name type="scientific">Aureicoccus marinus</name>
    <dbReference type="NCBI Taxonomy" id="754435"/>
    <lineage>
        <taxon>Bacteria</taxon>
        <taxon>Pseudomonadati</taxon>
        <taxon>Bacteroidota</taxon>
        <taxon>Flavobacteriia</taxon>
        <taxon>Flavobacteriales</taxon>
        <taxon>Flavobacteriaceae</taxon>
        <taxon>Aureicoccus</taxon>
    </lineage>
</organism>
<keyword evidence="3" id="KW-1185">Reference proteome</keyword>
<dbReference type="CDD" id="cd04182">
    <property type="entry name" value="GT_2_like_f"/>
    <property type="match status" value="1"/>
</dbReference>
<dbReference type="PANTHER" id="PTHR43777:SF1">
    <property type="entry name" value="MOLYBDENUM COFACTOR CYTIDYLYLTRANSFERASE"/>
    <property type="match status" value="1"/>
</dbReference>
<dbReference type="SUPFAM" id="SSF53448">
    <property type="entry name" value="Nucleotide-diphospho-sugar transferases"/>
    <property type="match status" value="1"/>
</dbReference>
<dbReference type="RefSeq" id="WP_105000664.1">
    <property type="nucleotide sequence ID" value="NZ_MQVX01000001.1"/>
</dbReference>
<dbReference type="AlphaFoldDB" id="A0A2S7T504"/>
<name>A0A2S7T504_9FLAO</name>
<dbReference type="OrthoDB" id="9779263at2"/>
<proteinExistence type="predicted"/>
<evidence type="ECO:0000313" key="2">
    <source>
        <dbReference type="EMBL" id="PQJ15012.1"/>
    </source>
</evidence>
<comment type="caution">
    <text evidence="2">The sequence shown here is derived from an EMBL/GenBank/DDBJ whole genome shotgun (WGS) entry which is preliminary data.</text>
</comment>
<dbReference type="InterPro" id="IPR025877">
    <property type="entry name" value="MobA-like_NTP_Trfase"/>
</dbReference>
<feature type="domain" description="MobA-like NTP transferase" evidence="1">
    <location>
        <begin position="8"/>
        <end position="163"/>
    </location>
</feature>
<protein>
    <recommendedName>
        <fullName evidence="1">MobA-like NTP transferase domain-containing protein</fullName>
    </recommendedName>
</protein>
<sequence>MEAKSTVALLLAAGESKRLGRPKQLLPYKGRTLLTHTFEELKVCCDDVLVLTGAHREAVEAVLPVEANILWNPNWKQGMGSTIAMGVKELVNRTGVETILISTCDQPGLGRFHFEELLKTAEKNEGAATDYGKRGGVPAVFSRSVWSALEQLEGDKGARDLINCEQRDIEWVQPVGSVFDIDTEEDFLKLTRNPFQD</sequence>
<dbReference type="EMBL" id="MQVX01000001">
    <property type="protein sequence ID" value="PQJ15012.1"/>
    <property type="molecule type" value="Genomic_DNA"/>
</dbReference>
<dbReference type="PANTHER" id="PTHR43777">
    <property type="entry name" value="MOLYBDENUM COFACTOR CYTIDYLYLTRANSFERASE"/>
    <property type="match status" value="1"/>
</dbReference>
<gene>
    <name evidence="2" type="ORF">BST99_04035</name>
</gene>
<dbReference type="GO" id="GO:0016779">
    <property type="term" value="F:nucleotidyltransferase activity"/>
    <property type="evidence" value="ECO:0007669"/>
    <property type="project" value="UniProtKB-ARBA"/>
</dbReference>